<dbReference type="STRING" id="720554.Clocl_4199"/>
<comment type="subcellular location">
    <subcellularLocation>
        <location evidence="1">Membrane</location>
        <topology evidence="1">Multi-pass membrane protein</topology>
    </subcellularLocation>
</comment>
<dbReference type="InterPro" id="IPR007016">
    <property type="entry name" value="O-antigen_ligase-rel_domated"/>
</dbReference>
<name>G8LUH8_ACECE</name>
<organism evidence="8 9">
    <name type="scientific">Acetivibrio clariflavus (strain DSM 19732 / NBRC 101661 / EBR45)</name>
    <name type="common">Clostridium clariflavum</name>
    <dbReference type="NCBI Taxonomy" id="720554"/>
    <lineage>
        <taxon>Bacteria</taxon>
        <taxon>Bacillati</taxon>
        <taxon>Bacillota</taxon>
        <taxon>Clostridia</taxon>
        <taxon>Eubacteriales</taxon>
        <taxon>Oscillospiraceae</taxon>
        <taxon>Acetivibrio</taxon>
    </lineage>
</organism>
<dbReference type="eggNOG" id="COG3307">
    <property type="taxonomic scope" value="Bacteria"/>
</dbReference>
<feature type="transmembrane region" description="Helical" evidence="6">
    <location>
        <begin position="12"/>
        <end position="32"/>
    </location>
</feature>
<keyword evidence="2 6" id="KW-0812">Transmembrane</keyword>
<feature type="transmembrane region" description="Helical" evidence="6">
    <location>
        <begin position="545"/>
        <end position="566"/>
    </location>
</feature>
<dbReference type="PROSITE" id="PS50005">
    <property type="entry name" value="TPR"/>
    <property type="match status" value="1"/>
</dbReference>
<gene>
    <name evidence="8" type="ordered locus">Clocl_4199</name>
</gene>
<dbReference type="SUPFAM" id="SSF48452">
    <property type="entry name" value="TPR-like"/>
    <property type="match status" value="1"/>
</dbReference>
<feature type="transmembrane region" description="Helical" evidence="6">
    <location>
        <begin position="603"/>
        <end position="621"/>
    </location>
</feature>
<feature type="transmembrane region" description="Helical" evidence="6">
    <location>
        <begin position="281"/>
        <end position="298"/>
    </location>
</feature>
<evidence type="ECO:0000313" key="9">
    <source>
        <dbReference type="Proteomes" id="UP000005435"/>
    </source>
</evidence>
<feature type="domain" description="O-antigen ligase-related" evidence="7">
    <location>
        <begin position="481"/>
        <end position="552"/>
    </location>
</feature>
<keyword evidence="5" id="KW-0802">TPR repeat</keyword>
<sequence precursor="true">MGDKKYLDIFKKLLFIGLLFVIFYTPYLRGLYFESEQVVTEIIVFSIFILFWIYKWLKRDRSFIKTPVEYAAIGLVLAYFLTIFTAVNPRLAVTEFLKYAMYFMVFLMISDFIKNEREREYLLWTIVASAFGVCVIGIDSAAGSKIVDLLNSIFGVLNINISFFGLFVDGRIHSTMQYPNAFAAYLLAVFFISVSLMMTSKKWVKSIASAISFILFTTFIFTISRGAYILLVLAIPFFLLLLPKGSKARGLYCVLTIGIISGAFSIILARFITQSSANKGIIWPLVIIGVVVSFFVRFTDDFAISCINRINLKVTIICSAVLVVIAAVASVNVLSASVPLQLEHSINEKEGFRGKTSIIKLEGNKKYKLVFKVDAKSENKNPFVYRVVLQTRNKAGITSGNEPILVNKQYDATNGLEEKEIVFTVPEDKEMINLSFQTYYGGTKVLIDDAKIYDYESGKEVKKLVLKYKYSFVESVVSRFSNITSDISYNSRIIFIKDGFKIFKDWWLIGAGGGAWRLLNFKYQSFLYWSTETHNYPLQVLVETGLIGIIILMLLFASIAFTFAKLCRKGEFEKDNGYISNVAVFTAIIFLIAHSVMDFDFSLSSIFLLAWQLVAVLNSGVRHYDLSVEYGLNKNNKQKIIKNNKLLNTNIKTLFYREINCYPLIMILVSIAILFWPIKFLRGQAYANDAFENFKENNLDKALLLMEKAVNTDNLNAKYVTGYMPIASKPDVRIGYLDLLISKAETVSKSSESNGNGEDKLALNSYISKAKELIKRVERQANYDADLALNLGIFYLKTTDKDKGIEYINKSVGLKPLVPTQWQYKANALYSLAMNFYQKGDIKNGLAYIDKILAIIDEAKKVNEQNLSPFMFTIETQKYLEKAYCIKNGIMDTDDIVFQSVFGMDIDNNNFADQLGVSDIAIVGNYLSEGIFRVSNQDQNLDPYIYTRTLDFEPNNVYKIEVKLANRENVESVPFLIPGVTNKIGQLVLNGDIYSAEVSVVATSEINRLYIYVKDNYDIESIRVIKK</sequence>
<feature type="transmembrane region" description="Helical" evidence="6">
    <location>
        <begin position="99"/>
        <end position="114"/>
    </location>
</feature>
<dbReference type="EMBL" id="CP003065">
    <property type="protein sequence ID" value="AEV70626.1"/>
    <property type="molecule type" value="Genomic_DNA"/>
</dbReference>
<protein>
    <submittedName>
        <fullName evidence="8">Putative membrane protein, required for N-linked glycosylation</fullName>
    </submittedName>
</protein>
<feature type="transmembrane region" description="Helical" evidence="6">
    <location>
        <begin position="659"/>
        <end position="678"/>
    </location>
</feature>
<feature type="transmembrane region" description="Helical" evidence="6">
    <location>
        <begin position="251"/>
        <end position="269"/>
    </location>
</feature>
<evidence type="ECO:0000256" key="3">
    <source>
        <dbReference type="ARBA" id="ARBA00022989"/>
    </source>
</evidence>
<feature type="transmembrane region" description="Helical" evidence="6">
    <location>
        <begin position="310"/>
        <end position="334"/>
    </location>
</feature>
<dbReference type="eggNOG" id="COG3063">
    <property type="taxonomic scope" value="Bacteria"/>
</dbReference>
<feature type="repeat" description="TPR" evidence="5">
    <location>
        <begin position="785"/>
        <end position="818"/>
    </location>
</feature>
<dbReference type="Pfam" id="PF04932">
    <property type="entry name" value="Wzy_C"/>
    <property type="match status" value="1"/>
</dbReference>
<dbReference type="SMART" id="SM00028">
    <property type="entry name" value="TPR"/>
    <property type="match status" value="3"/>
</dbReference>
<feature type="transmembrane region" description="Helical" evidence="6">
    <location>
        <begin position="149"/>
        <end position="168"/>
    </location>
</feature>
<keyword evidence="3 6" id="KW-1133">Transmembrane helix</keyword>
<dbReference type="Proteomes" id="UP000005435">
    <property type="component" value="Chromosome"/>
</dbReference>
<evidence type="ECO:0000256" key="2">
    <source>
        <dbReference type="ARBA" id="ARBA00022692"/>
    </source>
</evidence>
<dbReference type="Gene3D" id="2.60.120.260">
    <property type="entry name" value="Galactose-binding domain-like"/>
    <property type="match status" value="1"/>
</dbReference>
<keyword evidence="4 6" id="KW-0472">Membrane</keyword>
<evidence type="ECO:0000256" key="5">
    <source>
        <dbReference type="PROSITE-ProRule" id="PRU00339"/>
    </source>
</evidence>
<evidence type="ECO:0000313" key="8">
    <source>
        <dbReference type="EMBL" id="AEV70626.1"/>
    </source>
</evidence>
<reference evidence="8 9" key="2">
    <citation type="journal article" date="2012" name="Stand. Genomic Sci.">
        <title>Complete Genome Sequence of Clostridium clariflavum DSM 19732.</title>
        <authorList>
            <person name="Izquierdo J.A."/>
            <person name="Goodwin L."/>
            <person name="Davenport K.W."/>
            <person name="Teshima H."/>
            <person name="Bruce D."/>
            <person name="Detter C."/>
            <person name="Tapia R."/>
            <person name="Han S."/>
            <person name="Land M."/>
            <person name="Hauser L."/>
            <person name="Jeffries C.D."/>
            <person name="Han J."/>
            <person name="Pitluck S."/>
            <person name="Nolan M."/>
            <person name="Chen A."/>
            <person name="Huntemann M."/>
            <person name="Mavromatis K."/>
            <person name="Mikhailova N."/>
            <person name="Liolios K."/>
            <person name="Woyke T."/>
            <person name="Lynd L.R."/>
        </authorList>
    </citation>
    <scope>NUCLEOTIDE SEQUENCE [LARGE SCALE GENOMIC DNA]</scope>
    <source>
        <strain evidence="9">DSM 19732 / NBRC 101661 / EBR45</strain>
    </source>
</reference>
<evidence type="ECO:0000256" key="4">
    <source>
        <dbReference type="ARBA" id="ARBA00023136"/>
    </source>
</evidence>
<accession>G8LUH8</accession>
<dbReference type="PANTHER" id="PTHR37422">
    <property type="entry name" value="TEICHURONIC ACID BIOSYNTHESIS PROTEIN TUAE"/>
    <property type="match status" value="1"/>
</dbReference>
<feature type="transmembrane region" description="Helical" evidence="6">
    <location>
        <begin position="210"/>
        <end position="239"/>
    </location>
</feature>
<dbReference type="InterPro" id="IPR051533">
    <property type="entry name" value="WaaL-like"/>
</dbReference>
<feature type="transmembrane region" description="Helical" evidence="6">
    <location>
        <begin position="121"/>
        <end position="143"/>
    </location>
</feature>
<evidence type="ECO:0000259" key="7">
    <source>
        <dbReference type="Pfam" id="PF04932"/>
    </source>
</evidence>
<feature type="transmembrane region" description="Helical" evidence="6">
    <location>
        <begin position="578"/>
        <end position="597"/>
    </location>
</feature>
<dbReference type="HOGENOM" id="CLU_011929_0_0_9"/>
<dbReference type="PANTHER" id="PTHR37422:SF13">
    <property type="entry name" value="LIPOPOLYSACCHARIDE BIOSYNTHESIS PROTEIN PA4999-RELATED"/>
    <property type="match status" value="1"/>
</dbReference>
<dbReference type="InterPro" id="IPR019734">
    <property type="entry name" value="TPR_rpt"/>
</dbReference>
<evidence type="ECO:0000256" key="1">
    <source>
        <dbReference type="ARBA" id="ARBA00004141"/>
    </source>
</evidence>
<dbReference type="Gene3D" id="1.25.40.10">
    <property type="entry name" value="Tetratricopeptide repeat domain"/>
    <property type="match status" value="1"/>
</dbReference>
<feature type="transmembrane region" description="Helical" evidence="6">
    <location>
        <begin position="180"/>
        <end position="198"/>
    </location>
</feature>
<feature type="transmembrane region" description="Helical" evidence="6">
    <location>
        <begin position="69"/>
        <end position="87"/>
    </location>
</feature>
<dbReference type="InterPro" id="IPR011990">
    <property type="entry name" value="TPR-like_helical_dom_sf"/>
</dbReference>
<evidence type="ECO:0000256" key="6">
    <source>
        <dbReference type="SAM" id="Phobius"/>
    </source>
</evidence>
<feature type="transmembrane region" description="Helical" evidence="6">
    <location>
        <begin position="38"/>
        <end position="57"/>
    </location>
</feature>
<proteinExistence type="predicted"/>
<dbReference type="AlphaFoldDB" id="G8LUH8"/>
<dbReference type="GO" id="GO:0016020">
    <property type="term" value="C:membrane"/>
    <property type="evidence" value="ECO:0007669"/>
    <property type="project" value="UniProtKB-SubCell"/>
</dbReference>
<keyword evidence="9" id="KW-1185">Reference proteome</keyword>
<reference evidence="9" key="1">
    <citation type="submission" date="2011-12" db="EMBL/GenBank/DDBJ databases">
        <title>Complete sequence of Clostridium clariflavum DSM 19732.</title>
        <authorList>
            <consortium name="US DOE Joint Genome Institute"/>
            <person name="Lucas S."/>
            <person name="Han J."/>
            <person name="Lapidus A."/>
            <person name="Cheng J.-F."/>
            <person name="Goodwin L."/>
            <person name="Pitluck S."/>
            <person name="Peters L."/>
            <person name="Teshima H."/>
            <person name="Detter J.C."/>
            <person name="Han C."/>
            <person name="Tapia R."/>
            <person name="Land M."/>
            <person name="Hauser L."/>
            <person name="Kyrpides N."/>
            <person name="Ivanova N."/>
            <person name="Pagani I."/>
            <person name="Kitzmiller T."/>
            <person name="Lynd L."/>
            <person name="Izquierdo J."/>
            <person name="Woyke T."/>
        </authorList>
    </citation>
    <scope>NUCLEOTIDE SEQUENCE [LARGE SCALE GENOMIC DNA]</scope>
    <source>
        <strain evidence="9">DSM 19732 / NBRC 101661 / EBR45</strain>
    </source>
</reference>
<dbReference type="KEGG" id="ccl:Clocl_4199"/>